<evidence type="ECO:0000256" key="7">
    <source>
        <dbReference type="ARBA" id="ARBA00022833"/>
    </source>
</evidence>
<keyword evidence="3" id="KW-0489">Methyltransferase</keyword>
<dbReference type="GO" id="GO:0005694">
    <property type="term" value="C:chromosome"/>
    <property type="evidence" value="ECO:0007669"/>
    <property type="project" value="UniProtKB-SubCell"/>
</dbReference>
<dbReference type="PROSITE" id="PS50868">
    <property type="entry name" value="POST_SET"/>
    <property type="match status" value="1"/>
</dbReference>
<keyword evidence="7" id="KW-0862">Zinc</keyword>
<dbReference type="InterPro" id="IPR007728">
    <property type="entry name" value="Pre-SET_dom"/>
</dbReference>
<dbReference type="SMART" id="SM00317">
    <property type="entry name" value="SET"/>
    <property type="match status" value="1"/>
</dbReference>
<feature type="domain" description="Pre-SET" evidence="11">
    <location>
        <begin position="245"/>
        <end position="305"/>
    </location>
</feature>
<evidence type="ECO:0000256" key="1">
    <source>
        <dbReference type="ARBA" id="ARBA00004286"/>
    </source>
</evidence>
<dbReference type="CDD" id="cd10542">
    <property type="entry name" value="SET_SUV39H"/>
    <property type="match status" value="1"/>
</dbReference>
<dbReference type="Pfam" id="PF05033">
    <property type="entry name" value="Pre-SET"/>
    <property type="match status" value="1"/>
</dbReference>
<dbReference type="SUPFAM" id="SSF82199">
    <property type="entry name" value="SET domain"/>
    <property type="match status" value="1"/>
</dbReference>
<protein>
    <submittedName>
        <fullName evidence="13">Uncharacterized protein</fullName>
    </submittedName>
</protein>
<dbReference type="EMBL" id="PZQS01000009">
    <property type="protein sequence ID" value="PVD24367.1"/>
    <property type="molecule type" value="Genomic_DNA"/>
</dbReference>
<dbReference type="PROSITE" id="PS50867">
    <property type="entry name" value="PRE_SET"/>
    <property type="match status" value="1"/>
</dbReference>
<reference evidence="13 14" key="1">
    <citation type="submission" date="2018-04" db="EMBL/GenBank/DDBJ databases">
        <title>The genome of golden apple snail Pomacea canaliculata provides insight into stress tolerance and invasive adaptation.</title>
        <authorList>
            <person name="Liu C."/>
            <person name="Liu B."/>
            <person name="Ren Y."/>
            <person name="Zhang Y."/>
            <person name="Wang H."/>
            <person name="Li S."/>
            <person name="Jiang F."/>
            <person name="Yin L."/>
            <person name="Zhang G."/>
            <person name="Qian W."/>
            <person name="Fan W."/>
        </authorList>
    </citation>
    <scope>NUCLEOTIDE SEQUENCE [LARGE SCALE GENOMIC DNA]</scope>
    <source>
        <strain evidence="13">SZHN2017</strain>
        <tissue evidence="13">Muscle</tissue>
    </source>
</reference>
<keyword evidence="4" id="KW-0808">Transferase</keyword>
<evidence type="ECO:0000256" key="3">
    <source>
        <dbReference type="ARBA" id="ARBA00022603"/>
    </source>
</evidence>
<dbReference type="Pfam" id="PF00856">
    <property type="entry name" value="SET"/>
    <property type="match status" value="1"/>
</dbReference>
<dbReference type="InterPro" id="IPR003616">
    <property type="entry name" value="Post-SET_dom"/>
</dbReference>
<dbReference type="STRING" id="400727.A0A2T7NT61"/>
<dbReference type="InterPro" id="IPR001214">
    <property type="entry name" value="SET_dom"/>
</dbReference>
<organism evidence="13 14">
    <name type="scientific">Pomacea canaliculata</name>
    <name type="common">Golden apple snail</name>
    <dbReference type="NCBI Taxonomy" id="400727"/>
    <lineage>
        <taxon>Eukaryota</taxon>
        <taxon>Metazoa</taxon>
        <taxon>Spiralia</taxon>
        <taxon>Lophotrochozoa</taxon>
        <taxon>Mollusca</taxon>
        <taxon>Gastropoda</taxon>
        <taxon>Caenogastropoda</taxon>
        <taxon>Architaenioglossa</taxon>
        <taxon>Ampullarioidea</taxon>
        <taxon>Ampullariidae</taxon>
        <taxon>Pomacea</taxon>
    </lineage>
</organism>
<evidence type="ECO:0000256" key="9">
    <source>
        <dbReference type="SAM" id="MobiDB-lite"/>
    </source>
</evidence>
<dbReference type="PROSITE" id="PS50280">
    <property type="entry name" value="SET"/>
    <property type="match status" value="1"/>
</dbReference>
<dbReference type="Proteomes" id="UP000245119">
    <property type="component" value="Linkage Group LG9"/>
</dbReference>
<dbReference type="SMART" id="SM00468">
    <property type="entry name" value="PreSET"/>
    <property type="match status" value="1"/>
</dbReference>
<evidence type="ECO:0000256" key="8">
    <source>
        <dbReference type="SAM" id="Coils"/>
    </source>
</evidence>
<dbReference type="GO" id="GO:0005634">
    <property type="term" value="C:nucleus"/>
    <property type="evidence" value="ECO:0007669"/>
    <property type="project" value="InterPro"/>
</dbReference>
<evidence type="ECO:0000256" key="2">
    <source>
        <dbReference type="ARBA" id="ARBA00022454"/>
    </source>
</evidence>
<comment type="subcellular location">
    <subcellularLocation>
        <location evidence="1">Chromosome</location>
    </subcellularLocation>
</comment>
<comment type="caution">
    <text evidence="13">The sequence shown here is derived from an EMBL/GenBank/DDBJ whole genome shotgun (WGS) entry which is preliminary data.</text>
</comment>
<dbReference type="GO" id="GO:0032259">
    <property type="term" value="P:methylation"/>
    <property type="evidence" value="ECO:0007669"/>
    <property type="project" value="UniProtKB-KW"/>
</dbReference>
<keyword evidence="8" id="KW-0175">Coiled coil</keyword>
<keyword evidence="14" id="KW-1185">Reference proteome</keyword>
<evidence type="ECO:0000256" key="6">
    <source>
        <dbReference type="ARBA" id="ARBA00022723"/>
    </source>
</evidence>
<sequence>MEENEIKNLQVQCLSDAAGLQRACQAANVRFSSETNKFLVYETLQKLGPSAAQRLVSKLVDDGFIKWEEDETFEVEFILDHADEDQHGSKLPVKRSLPKMKESYQLSKRRKVDEIFHKLWCSPMPENMSPLQLLTLHNLRIGVENVDKPVVHKGLIPSHNRNMRPKFLATTLNYSNVKKKVYRQKKLEVQAALKDWEEKLNAINTDPAPIVVENDADLEGPPDNFVYINDYRAGEGIEIPQDPIIGCECKNCLDERKSCCAAACGSEFAYYKNKRLRVPQGTPVYECNKRCKCGPECPNRVVQNGRKFKVCIFRTSNARGWGVKTLQRIKKGSFVMEYVGEVITNEEAERRGKIYDAEGRTYLFDLDYNDGDCPFTVDAGYYGNVSHFVNHSCEPNLVVYGVWINTLDPRLPRICLFAARDINKGEELTFDYMMTGDTTQSQQPMGLFLPLCSPVKDACNNDISAGIRISTTEDESSTANDISDIKERKNTGEKIEEWDSLVQPVKPASPTFARSSMSKICERSSPKKQPKMSDPATAENNSRADGEEKKTDKLQGQSKMKYRMICQCGSAKCRKYLF</sequence>
<gene>
    <name evidence="13" type="ORF">C0Q70_14848</name>
</gene>
<dbReference type="PANTHER" id="PTHR46223">
    <property type="entry name" value="HISTONE-LYSINE N-METHYLTRANSFERASE SUV39H"/>
    <property type="match status" value="1"/>
</dbReference>
<evidence type="ECO:0000259" key="10">
    <source>
        <dbReference type="PROSITE" id="PS50280"/>
    </source>
</evidence>
<keyword evidence="6" id="KW-0479">Metal-binding</keyword>
<keyword evidence="5" id="KW-0949">S-adenosyl-L-methionine</keyword>
<proteinExistence type="predicted"/>
<dbReference type="InterPro" id="IPR046341">
    <property type="entry name" value="SET_dom_sf"/>
</dbReference>
<evidence type="ECO:0000259" key="11">
    <source>
        <dbReference type="PROSITE" id="PS50867"/>
    </source>
</evidence>
<name>A0A2T7NT61_POMCA</name>
<dbReference type="AlphaFoldDB" id="A0A2T7NT61"/>
<dbReference type="GO" id="GO:0008270">
    <property type="term" value="F:zinc ion binding"/>
    <property type="evidence" value="ECO:0007669"/>
    <property type="project" value="InterPro"/>
</dbReference>
<dbReference type="InterPro" id="IPR050973">
    <property type="entry name" value="H3K9_Histone-Lys_N-MTase"/>
</dbReference>
<evidence type="ECO:0000259" key="12">
    <source>
        <dbReference type="PROSITE" id="PS50868"/>
    </source>
</evidence>
<dbReference type="GO" id="GO:0046974">
    <property type="term" value="F:histone H3K9 methyltransferase activity"/>
    <property type="evidence" value="ECO:0007669"/>
    <property type="project" value="TreeGrafter"/>
</dbReference>
<feature type="compositionally biased region" description="Basic and acidic residues" evidence="9">
    <location>
        <begin position="542"/>
        <end position="553"/>
    </location>
</feature>
<dbReference type="OrthoDB" id="308383at2759"/>
<feature type="domain" description="Post-SET" evidence="12">
    <location>
        <begin position="562"/>
        <end position="578"/>
    </location>
</feature>
<evidence type="ECO:0000313" key="14">
    <source>
        <dbReference type="Proteomes" id="UP000245119"/>
    </source>
</evidence>
<accession>A0A2T7NT61</accession>
<feature type="coiled-coil region" evidence="8">
    <location>
        <begin position="179"/>
        <end position="206"/>
    </location>
</feature>
<evidence type="ECO:0000256" key="4">
    <source>
        <dbReference type="ARBA" id="ARBA00022679"/>
    </source>
</evidence>
<evidence type="ECO:0000256" key="5">
    <source>
        <dbReference type="ARBA" id="ARBA00022691"/>
    </source>
</evidence>
<dbReference type="Gene3D" id="2.170.270.10">
    <property type="entry name" value="SET domain"/>
    <property type="match status" value="1"/>
</dbReference>
<keyword evidence="2" id="KW-0158">Chromosome</keyword>
<evidence type="ECO:0000313" key="13">
    <source>
        <dbReference type="EMBL" id="PVD24367.1"/>
    </source>
</evidence>
<feature type="domain" description="SET" evidence="10">
    <location>
        <begin position="308"/>
        <end position="433"/>
    </location>
</feature>
<dbReference type="PANTHER" id="PTHR46223:SF4">
    <property type="entry name" value="HISTONE-LYSINE N-METHYLTRANSFERASE-RELATED"/>
    <property type="match status" value="1"/>
</dbReference>
<feature type="region of interest" description="Disordered" evidence="9">
    <location>
        <begin position="495"/>
        <end position="556"/>
    </location>
</feature>